<evidence type="ECO:0000259" key="3">
    <source>
        <dbReference type="Pfam" id="PF17177"/>
    </source>
</evidence>
<dbReference type="Pfam" id="PF17177">
    <property type="entry name" value="PPR_long"/>
    <property type="match status" value="1"/>
</dbReference>
<evidence type="ECO:0000313" key="4">
    <source>
        <dbReference type="EMBL" id="KAF8390559.1"/>
    </source>
</evidence>
<feature type="repeat" description="PPR" evidence="2">
    <location>
        <begin position="560"/>
        <end position="594"/>
    </location>
</feature>
<dbReference type="PANTHER" id="PTHR47940:SF1">
    <property type="entry name" value="PROTEIN LOW PHOTOSYNTHETIC EFFICIENCY 1, CHLOROPLASTIC"/>
    <property type="match status" value="1"/>
</dbReference>
<keyword evidence="1" id="KW-0677">Repeat</keyword>
<name>A0A835D843_TETSI</name>
<feature type="repeat" description="PPR" evidence="2">
    <location>
        <begin position="525"/>
        <end position="559"/>
    </location>
</feature>
<dbReference type="PROSITE" id="PS51375">
    <property type="entry name" value="PPR"/>
    <property type="match status" value="7"/>
</dbReference>
<accession>A0A835D843</accession>
<feature type="repeat" description="PPR" evidence="2">
    <location>
        <begin position="286"/>
        <end position="320"/>
    </location>
</feature>
<dbReference type="InterPro" id="IPR002885">
    <property type="entry name" value="PPR_rpt"/>
</dbReference>
<keyword evidence="5" id="KW-1185">Reference proteome</keyword>
<feature type="repeat" description="PPR" evidence="2">
    <location>
        <begin position="595"/>
        <end position="629"/>
    </location>
</feature>
<feature type="domain" description="PROP1-like PPR" evidence="3">
    <location>
        <begin position="461"/>
        <end position="620"/>
    </location>
</feature>
<reference evidence="4 5" key="1">
    <citation type="submission" date="2020-04" db="EMBL/GenBank/DDBJ databases">
        <title>Plant Genome Project.</title>
        <authorList>
            <person name="Zhang R.-G."/>
        </authorList>
    </citation>
    <scope>NUCLEOTIDE SEQUENCE [LARGE SCALE GENOMIC DNA]</scope>
    <source>
        <strain evidence="4">YNK0</strain>
        <tissue evidence="4">Leaf</tissue>
    </source>
</reference>
<feature type="repeat" description="PPR" evidence="2">
    <location>
        <begin position="448"/>
        <end position="482"/>
    </location>
</feature>
<dbReference type="OrthoDB" id="185373at2759"/>
<evidence type="ECO:0000313" key="5">
    <source>
        <dbReference type="Proteomes" id="UP000655225"/>
    </source>
</evidence>
<dbReference type="NCBIfam" id="TIGR00756">
    <property type="entry name" value="PPR"/>
    <property type="match status" value="5"/>
</dbReference>
<evidence type="ECO:0000256" key="2">
    <source>
        <dbReference type="PROSITE-ProRule" id="PRU00708"/>
    </source>
</evidence>
<dbReference type="EMBL" id="JABCRI010000018">
    <property type="protein sequence ID" value="KAF8390559.1"/>
    <property type="molecule type" value="Genomic_DNA"/>
</dbReference>
<organism evidence="4 5">
    <name type="scientific">Tetracentron sinense</name>
    <name type="common">Spur-leaf</name>
    <dbReference type="NCBI Taxonomy" id="13715"/>
    <lineage>
        <taxon>Eukaryota</taxon>
        <taxon>Viridiplantae</taxon>
        <taxon>Streptophyta</taxon>
        <taxon>Embryophyta</taxon>
        <taxon>Tracheophyta</taxon>
        <taxon>Spermatophyta</taxon>
        <taxon>Magnoliopsida</taxon>
        <taxon>Trochodendrales</taxon>
        <taxon>Trochodendraceae</taxon>
        <taxon>Tetracentron</taxon>
    </lineage>
</organism>
<dbReference type="Proteomes" id="UP000655225">
    <property type="component" value="Unassembled WGS sequence"/>
</dbReference>
<proteinExistence type="predicted"/>
<dbReference type="InterPro" id="IPR011990">
    <property type="entry name" value="TPR-like_helical_dom_sf"/>
</dbReference>
<feature type="repeat" description="PPR" evidence="2">
    <location>
        <begin position="251"/>
        <end position="285"/>
    </location>
</feature>
<evidence type="ECO:0000256" key="1">
    <source>
        <dbReference type="ARBA" id="ARBA00022737"/>
    </source>
</evidence>
<gene>
    <name evidence="4" type="ORF">HHK36_025086</name>
</gene>
<dbReference type="InterPro" id="IPR033443">
    <property type="entry name" value="PROP1-like_PPR_dom"/>
</dbReference>
<dbReference type="OMA" id="LQVWKHM"/>
<protein>
    <recommendedName>
        <fullName evidence="3">PROP1-like PPR domain-containing protein</fullName>
    </recommendedName>
</protein>
<comment type="caution">
    <text evidence="4">The sequence shown here is derived from an EMBL/GenBank/DDBJ whole genome shotgun (WGS) entry which is preliminary data.</text>
</comment>
<dbReference type="SUPFAM" id="SSF48452">
    <property type="entry name" value="TPR-like"/>
    <property type="match status" value="1"/>
</dbReference>
<dbReference type="Pfam" id="PF13041">
    <property type="entry name" value="PPR_2"/>
    <property type="match status" value="2"/>
</dbReference>
<dbReference type="AlphaFoldDB" id="A0A835D843"/>
<sequence>MQVLSICPLKGGILAVPHWEFDLGSYCTTRTRSRSRSRSNKIWGIGDPICHSRNSHHLLVANNSGEFSSQACCWSPKFDFRCGIFSGFSRLKVFLLCHPKRSSFGASFSLAWALEQQEIRDEFIKDASNSIDGLPEKHESEEVGYVIKDEIEDSEIVLTKGEEEESIKNEKEVGKEKSTRVDVRALAWSLQSAKTADDVEEVLKDMEELPLPVYSSMIRGFGIDKKLESAIAIVEWLKRKREETNGTIGPNLFIYNSLLGAVKQSEQFGRIDEVMEDMAKEGVFPNVVTYNTLMAVYLEKRQCIEALNVLEEIRKKGLSPSPVSYSTALLAYRRMEDGNQVLELFVQLREKYQKGEIGKDDDEDWENELFTLETFTIRICYQVMRRWLVKGDHLCTNVLKLLTDMDKAGLRPGPGEQERLVWACTLECHYVVAKELYKRIRETESEINLSVCNHVIWLMGKAKKWWAALEIYEDLLEKGPKPNKLSYELIISHFNILLTEASRRGIWRWGVRLLNKMEEKGFKPGSREWNAVLVACSKASETSAAVQIFTRMVEQGEKPTILSYGALLSALEKGKLYDEALRVWEHMVKVGFKPNLYAYTIMATVYIGQGRSEMVDSIIQEMVSSGIEPTVVTFNAIISGCARSGMGSTAFEWFHRMQVQNVLPNEITYEMLIQALAKDAKPSLAYELYLRAHNEGLHLSVKSYDAIVHSSRDCGAMIDASSIGPRPPEKKKSVKIRKTSSRFCNFADVPRRDRPFKKEELLAPKTQGDEK</sequence>
<feature type="repeat" description="PPR" evidence="2">
    <location>
        <begin position="630"/>
        <end position="664"/>
    </location>
</feature>
<dbReference type="PANTHER" id="PTHR47940">
    <property type="entry name" value="OS12G0283900 PROTEIN"/>
    <property type="match status" value="1"/>
</dbReference>
<dbReference type="Gene3D" id="1.25.40.10">
    <property type="entry name" value="Tetratricopeptide repeat domain"/>
    <property type="match status" value="4"/>
</dbReference>
<dbReference type="InterPro" id="IPR053343">
    <property type="entry name" value="PSII_mRNA-binding_protein"/>
</dbReference>